<dbReference type="GeneID" id="80905150"/>
<accession>A0A9W8XXE7</accession>
<organism evidence="2 3">
    <name type="scientific">Didymosphaeria variabile</name>
    <dbReference type="NCBI Taxonomy" id="1932322"/>
    <lineage>
        <taxon>Eukaryota</taxon>
        <taxon>Fungi</taxon>
        <taxon>Dikarya</taxon>
        <taxon>Ascomycota</taxon>
        <taxon>Pezizomycotina</taxon>
        <taxon>Dothideomycetes</taxon>
        <taxon>Pleosporomycetidae</taxon>
        <taxon>Pleosporales</taxon>
        <taxon>Massarineae</taxon>
        <taxon>Didymosphaeriaceae</taxon>
        <taxon>Didymosphaeria</taxon>
    </lineage>
</organism>
<feature type="signal peptide" evidence="1">
    <location>
        <begin position="1"/>
        <end position="18"/>
    </location>
</feature>
<gene>
    <name evidence="2" type="ORF">N0V89_001620</name>
</gene>
<keyword evidence="3" id="KW-1185">Reference proteome</keyword>
<name>A0A9W8XXE7_9PLEO</name>
<dbReference type="RefSeq" id="XP_056077253.1">
    <property type="nucleotide sequence ID" value="XM_056210431.1"/>
</dbReference>
<dbReference type="AlphaFoldDB" id="A0A9W8XXE7"/>
<evidence type="ECO:0008006" key="4">
    <source>
        <dbReference type="Google" id="ProtNLM"/>
    </source>
</evidence>
<evidence type="ECO:0000313" key="2">
    <source>
        <dbReference type="EMBL" id="KAJ4361051.1"/>
    </source>
</evidence>
<reference evidence="2" key="1">
    <citation type="submission" date="2022-10" db="EMBL/GenBank/DDBJ databases">
        <title>Tapping the CABI collections for fungal endophytes: first genome assemblies for Collariella, Neodidymelliopsis, Ascochyta clinopodiicola, Didymella pomorum, Didymosphaeria variabile, Neocosmospora piperis and Neocucurbitaria cava.</title>
        <authorList>
            <person name="Hill R."/>
        </authorList>
    </citation>
    <scope>NUCLEOTIDE SEQUENCE</scope>
    <source>
        <strain evidence="2">IMI 356815</strain>
    </source>
</reference>
<protein>
    <recommendedName>
        <fullName evidence="4">Concanavalin A-like lectin/glucanase</fullName>
    </recommendedName>
</protein>
<keyword evidence="1" id="KW-0732">Signal</keyword>
<feature type="chain" id="PRO_5040944588" description="Concanavalin A-like lectin/glucanase" evidence="1">
    <location>
        <begin position="19"/>
        <end position="191"/>
    </location>
</feature>
<sequence length="191" mass="20557">MSFNKLSLLCTLPLLALGANIKRATPDEFGLYGYGDGFGGFPLFYADGYAYLGEPASSNSSDPAVVTFSPSGSGTSQSWIGNPNTTLTNYTVSWSDVTFAVPSNSASDKRIQFLTSNDTDSDMTTTGFYFYGHTAFVIEDGQLESPWYALQVSERVHALYWNDTSLGQVPVILRNIAPSNPGSVPGISTEE</sequence>
<dbReference type="OrthoDB" id="5230873at2759"/>
<dbReference type="Proteomes" id="UP001140513">
    <property type="component" value="Unassembled WGS sequence"/>
</dbReference>
<proteinExistence type="predicted"/>
<evidence type="ECO:0000256" key="1">
    <source>
        <dbReference type="SAM" id="SignalP"/>
    </source>
</evidence>
<comment type="caution">
    <text evidence="2">The sequence shown here is derived from an EMBL/GenBank/DDBJ whole genome shotgun (WGS) entry which is preliminary data.</text>
</comment>
<dbReference type="EMBL" id="JAPEUX010000001">
    <property type="protein sequence ID" value="KAJ4361051.1"/>
    <property type="molecule type" value="Genomic_DNA"/>
</dbReference>
<evidence type="ECO:0000313" key="3">
    <source>
        <dbReference type="Proteomes" id="UP001140513"/>
    </source>
</evidence>